<dbReference type="Proteomes" id="UP000824141">
    <property type="component" value="Unassembled WGS sequence"/>
</dbReference>
<dbReference type="Pfam" id="PF07883">
    <property type="entry name" value="Cupin_2"/>
    <property type="match status" value="1"/>
</dbReference>
<organism evidence="2 3">
    <name type="scientific">Candidatus Caccousia stercoris</name>
    <dbReference type="NCBI Taxonomy" id="2840723"/>
    <lineage>
        <taxon>Bacteria</taxon>
        <taxon>Bacillati</taxon>
        <taxon>Bacillota</taxon>
        <taxon>Clostridia</taxon>
        <taxon>Eubacteriales</taxon>
        <taxon>Oscillospiraceae</taxon>
        <taxon>Oscillospiraceae incertae sedis</taxon>
        <taxon>Candidatus Caccousia</taxon>
    </lineage>
</organism>
<dbReference type="PIRSF" id="PIRSF029883">
    <property type="entry name" value="KdgF"/>
    <property type="match status" value="1"/>
</dbReference>
<protein>
    <submittedName>
        <fullName evidence="2">Cupin domain-containing protein</fullName>
    </submittedName>
</protein>
<proteinExistence type="predicted"/>
<dbReference type="InterPro" id="IPR052535">
    <property type="entry name" value="Bacilysin_H2HPP_isomerase"/>
</dbReference>
<comment type="caution">
    <text evidence="2">The sequence shown here is derived from an EMBL/GenBank/DDBJ whole genome shotgun (WGS) entry which is preliminary data.</text>
</comment>
<dbReference type="PANTHER" id="PTHR40112">
    <property type="entry name" value="H2HPP ISOMERASE"/>
    <property type="match status" value="1"/>
</dbReference>
<reference evidence="2" key="2">
    <citation type="journal article" date="2021" name="PeerJ">
        <title>Extensive microbial diversity within the chicken gut microbiome revealed by metagenomics and culture.</title>
        <authorList>
            <person name="Gilroy R."/>
            <person name="Ravi A."/>
            <person name="Getino M."/>
            <person name="Pursley I."/>
            <person name="Horton D.L."/>
            <person name="Alikhan N.F."/>
            <person name="Baker D."/>
            <person name="Gharbi K."/>
            <person name="Hall N."/>
            <person name="Watson M."/>
            <person name="Adriaenssens E.M."/>
            <person name="Foster-Nyarko E."/>
            <person name="Jarju S."/>
            <person name="Secka A."/>
            <person name="Antonio M."/>
            <person name="Oren A."/>
            <person name="Chaudhuri R.R."/>
            <person name="La Ragione R."/>
            <person name="Hildebrand F."/>
            <person name="Pallen M.J."/>
        </authorList>
    </citation>
    <scope>NUCLEOTIDE SEQUENCE</scope>
    <source>
        <strain evidence="2">6086</strain>
    </source>
</reference>
<dbReference type="Gene3D" id="2.60.120.10">
    <property type="entry name" value="Jelly Rolls"/>
    <property type="match status" value="1"/>
</dbReference>
<sequence length="106" mass="11723">MFRFNQDCIPTPCEPGVTRKVMSYTDDVMMCEITFAAGAQGNAHSHPHTQVTYVAEGKFDFTIDGETKTVCRGDSVLMPPHAVHSVVCLEAGKLVDVFTPKREDFI</sequence>
<gene>
    <name evidence="2" type="ORF">IAD03_08740</name>
</gene>
<evidence type="ECO:0000313" key="3">
    <source>
        <dbReference type="Proteomes" id="UP000824141"/>
    </source>
</evidence>
<dbReference type="InterPro" id="IPR014710">
    <property type="entry name" value="RmlC-like_jellyroll"/>
</dbReference>
<dbReference type="PANTHER" id="PTHR40112:SF1">
    <property type="entry name" value="H2HPP ISOMERASE"/>
    <property type="match status" value="1"/>
</dbReference>
<name>A0A9D1FTE2_9FIRM</name>
<dbReference type="AlphaFoldDB" id="A0A9D1FTE2"/>
<accession>A0A9D1FTE2</accession>
<dbReference type="InterPro" id="IPR011051">
    <property type="entry name" value="RmlC_Cupin_sf"/>
</dbReference>
<reference evidence="2" key="1">
    <citation type="submission" date="2020-10" db="EMBL/GenBank/DDBJ databases">
        <authorList>
            <person name="Gilroy R."/>
        </authorList>
    </citation>
    <scope>NUCLEOTIDE SEQUENCE</scope>
    <source>
        <strain evidence="2">6086</strain>
    </source>
</reference>
<dbReference type="SUPFAM" id="SSF51182">
    <property type="entry name" value="RmlC-like cupins"/>
    <property type="match status" value="1"/>
</dbReference>
<dbReference type="InterPro" id="IPR013096">
    <property type="entry name" value="Cupin_2"/>
</dbReference>
<dbReference type="InterPro" id="IPR025499">
    <property type="entry name" value="KdgF"/>
</dbReference>
<dbReference type="CDD" id="cd02238">
    <property type="entry name" value="cupin_KdgF"/>
    <property type="match status" value="1"/>
</dbReference>
<evidence type="ECO:0000259" key="1">
    <source>
        <dbReference type="Pfam" id="PF07883"/>
    </source>
</evidence>
<evidence type="ECO:0000313" key="2">
    <source>
        <dbReference type="EMBL" id="HIS79442.1"/>
    </source>
</evidence>
<dbReference type="EMBL" id="DVJM01000183">
    <property type="protein sequence ID" value="HIS79442.1"/>
    <property type="molecule type" value="Genomic_DNA"/>
</dbReference>
<feature type="domain" description="Cupin type-2" evidence="1">
    <location>
        <begin position="33"/>
        <end position="96"/>
    </location>
</feature>